<sequence>MEQQRRTVVVGLDGSPHAETALRFAVEEAALRGAQVRAVTALEPPEIWAFAAGIDPVPDSDVIRAERRDQASVEVERVRERLPEHLRAVPIAVEAVAGRAAPVLVEAARDADLLVVGHRGRGGLRSTLLGSVGLGCVLHATGPVVVVPPSPGQEATEPADASGTAAARA</sequence>
<accession>A0A2U1F2H7</accession>
<proteinExistence type="inferred from homology"/>
<dbReference type="Gene3D" id="3.40.50.620">
    <property type="entry name" value="HUPs"/>
    <property type="match status" value="1"/>
</dbReference>
<dbReference type="AlphaFoldDB" id="A0A2U1F2H7"/>
<dbReference type="Proteomes" id="UP000245639">
    <property type="component" value="Unassembled WGS sequence"/>
</dbReference>
<dbReference type="PANTHER" id="PTHR46553:SF3">
    <property type="entry name" value="ADENINE NUCLEOTIDE ALPHA HYDROLASES-LIKE SUPERFAMILY PROTEIN"/>
    <property type="match status" value="1"/>
</dbReference>
<dbReference type="PANTHER" id="PTHR46553">
    <property type="entry name" value="ADENINE NUCLEOTIDE ALPHA HYDROLASES-LIKE SUPERFAMILY PROTEIN"/>
    <property type="match status" value="1"/>
</dbReference>
<reference evidence="4 5" key="1">
    <citation type="submission" date="2018-04" db="EMBL/GenBank/DDBJ databases">
        <title>Genomic Encyclopedia of Type Strains, Phase IV (KMG-IV): sequencing the most valuable type-strain genomes for metagenomic binning, comparative biology and taxonomic classification.</title>
        <authorList>
            <person name="Goeker M."/>
        </authorList>
    </citation>
    <scope>NUCLEOTIDE SEQUENCE [LARGE SCALE GENOMIC DNA]</scope>
    <source>
        <strain evidence="4 5">DSM 45771</strain>
    </source>
</reference>
<dbReference type="OrthoDB" id="5244367at2"/>
<comment type="similarity">
    <text evidence="1">Belongs to the universal stress protein A family.</text>
</comment>
<dbReference type="EMBL" id="QEKW01000013">
    <property type="protein sequence ID" value="PVZ06385.1"/>
    <property type="molecule type" value="Genomic_DNA"/>
</dbReference>
<dbReference type="InterPro" id="IPR014729">
    <property type="entry name" value="Rossmann-like_a/b/a_fold"/>
</dbReference>
<comment type="caution">
    <text evidence="4">The sequence shown here is derived from an EMBL/GenBank/DDBJ whole genome shotgun (WGS) entry which is preliminary data.</text>
</comment>
<feature type="region of interest" description="Disordered" evidence="2">
    <location>
        <begin position="149"/>
        <end position="169"/>
    </location>
</feature>
<evidence type="ECO:0000256" key="2">
    <source>
        <dbReference type="SAM" id="MobiDB-lite"/>
    </source>
</evidence>
<dbReference type="Pfam" id="PF00582">
    <property type="entry name" value="Usp"/>
    <property type="match status" value="1"/>
</dbReference>
<dbReference type="InterPro" id="IPR006016">
    <property type="entry name" value="UspA"/>
</dbReference>
<evidence type="ECO:0000313" key="4">
    <source>
        <dbReference type="EMBL" id="PVZ06385.1"/>
    </source>
</evidence>
<dbReference type="PRINTS" id="PR01438">
    <property type="entry name" value="UNVRSLSTRESS"/>
</dbReference>
<protein>
    <submittedName>
        <fullName evidence="4">Nucleotide-binding universal stress UspA family protein</fullName>
    </submittedName>
</protein>
<keyword evidence="5" id="KW-1185">Reference proteome</keyword>
<feature type="domain" description="UspA" evidence="3">
    <location>
        <begin position="6"/>
        <end position="148"/>
    </location>
</feature>
<evidence type="ECO:0000256" key="1">
    <source>
        <dbReference type="ARBA" id="ARBA00008791"/>
    </source>
</evidence>
<name>A0A2U1F2H7_9PSEU</name>
<evidence type="ECO:0000259" key="3">
    <source>
        <dbReference type="Pfam" id="PF00582"/>
    </source>
</evidence>
<dbReference type="SUPFAM" id="SSF52402">
    <property type="entry name" value="Adenine nucleotide alpha hydrolases-like"/>
    <property type="match status" value="1"/>
</dbReference>
<organism evidence="4 5">
    <name type="scientific">Actinomycetospora cinnamomea</name>
    <dbReference type="NCBI Taxonomy" id="663609"/>
    <lineage>
        <taxon>Bacteria</taxon>
        <taxon>Bacillati</taxon>
        <taxon>Actinomycetota</taxon>
        <taxon>Actinomycetes</taxon>
        <taxon>Pseudonocardiales</taxon>
        <taxon>Pseudonocardiaceae</taxon>
        <taxon>Actinomycetospora</taxon>
    </lineage>
</organism>
<evidence type="ECO:0000313" key="5">
    <source>
        <dbReference type="Proteomes" id="UP000245639"/>
    </source>
</evidence>
<gene>
    <name evidence="4" type="ORF">C8D89_113123</name>
</gene>
<dbReference type="InterPro" id="IPR006015">
    <property type="entry name" value="Universal_stress_UspA"/>
</dbReference>
<dbReference type="RefSeq" id="WP_116710135.1">
    <property type="nucleotide sequence ID" value="NZ_QEKW01000013.1"/>
</dbReference>
<dbReference type="CDD" id="cd23659">
    <property type="entry name" value="USP_At3g01520-like"/>
    <property type="match status" value="1"/>
</dbReference>